<gene>
    <name evidence="4" type="ORF">M3A82_001325</name>
</gene>
<feature type="domain" description="Shikimate dehydrogenase substrate binding N-terminal" evidence="3">
    <location>
        <begin position="9"/>
        <end position="105"/>
    </location>
</feature>
<keyword evidence="2" id="KW-0057">Aromatic amino acid biosynthesis</keyword>
<comment type="caution">
    <text evidence="4">The sequence shown here is derived from an EMBL/GenBank/DDBJ whole genome shotgun (WGS) entry which is preliminary data.</text>
</comment>
<organism evidence="4 5">
    <name type="scientific">Micrococcus luteus</name>
    <name type="common">Micrococcus lysodeikticus</name>
    <dbReference type="NCBI Taxonomy" id="1270"/>
    <lineage>
        <taxon>Bacteria</taxon>
        <taxon>Bacillati</taxon>
        <taxon>Actinomycetota</taxon>
        <taxon>Actinomycetes</taxon>
        <taxon>Micrococcales</taxon>
        <taxon>Micrococcaceae</taxon>
        <taxon>Micrococcus</taxon>
    </lineage>
</organism>
<name>A0AAP3AF81_MICLU</name>
<evidence type="ECO:0000256" key="1">
    <source>
        <dbReference type="ARBA" id="ARBA00004871"/>
    </source>
</evidence>
<dbReference type="PANTHER" id="PTHR21089">
    <property type="entry name" value="SHIKIMATE DEHYDROGENASE"/>
    <property type="match status" value="1"/>
</dbReference>
<dbReference type="GO" id="GO:0009073">
    <property type="term" value="P:aromatic amino acid family biosynthetic process"/>
    <property type="evidence" value="ECO:0007669"/>
    <property type="project" value="UniProtKB-KW"/>
</dbReference>
<evidence type="ECO:0000313" key="5">
    <source>
        <dbReference type="Proteomes" id="UP001205867"/>
    </source>
</evidence>
<dbReference type="GO" id="GO:0005829">
    <property type="term" value="C:cytosol"/>
    <property type="evidence" value="ECO:0007669"/>
    <property type="project" value="TreeGrafter"/>
</dbReference>
<keyword evidence="2" id="KW-0028">Amino-acid biosynthesis</keyword>
<dbReference type="Pfam" id="PF08501">
    <property type="entry name" value="Shikimate_dh_N"/>
    <property type="match status" value="1"/>
</dbReference>
<dbReference type="SUPFAM" id="SSF53223">
    <property type="entry name" value="Aminoacid dehydrogenase-like, N-terminal domain"/>
    <property type="match status" value="1"/>
</dbReference>
<dbReference type="GO" id="GO:0050661">
    <property type="term" value="F:NADP binding"/>
    <property type="evidence" value="ECO:0007669"/>
    <property type="project" value="TreeGrafter"/>
</dbReference>
<dbReference type="InterPro" id="IPR036291">
    <property type="entry name" value="NAD(P)-bd_dom_sf"/>
</dbReference>
<dbReference type="AlphaFoldDB" id="A0AAP3AF81"/>
<evidence type="ECO:0000259" key="3">
    <source>
        <dbReference type="Pfam" id="PF08501"/>
    </source>
</evidence>
<dbReference type="InterPro" id="IPR013708">
    <property type="entry name" value="Shikimate_DH-bd_N"/>
</dbReference>
<comment type="pathway">
    <text evidence="1">Metabolic intermediate biosynthesis; chorismate biosynthesis; chorismate from D-erythrose 4-phosphate and phosphoenolpyruvate: step 4/7.</text>
</comment>
<evidence type="ECO:0000313" key="4">
    <source>
        <dbReference type="EMBL" id="MCV7627991.1"/>
    </source>
</evidence>
<dbReference type="GO" id="GO:0019632">
    <property type="term" value="P:shikimate metabolic process"/>
    <property type="evidence" value="ECO:0007669"/>
    <property type="project" value="TreeGrafter"/>
</dbReference>
<dbReference type="RefSeq" id="WP_098471849.1">
    <property type="nucleotide sequence ID" value="NZ_JACLBY010000046.1"/>
</dbReference>
<proteinExistence type="predicted"/>
<dbReference type="PANTHER" id="PTHR21089:SF1">
    <property type="entry name" value="BIFUNCTIONAL 3-DEHYDROQUINATE DEHYDRATASE_SHIKIMATE DEHYDROGENASE, CHLOROPLASTIC"/>
    <property type="match status" value="1"/>
</dbReference>
<dbReference type="GO" id="GO:0004764">
    <property type="term" value="F:shikimate 3-dehydrogenase (NADP+) activity"/>
    <property type="evidence" value="ECO:0007669"/>
    <property type="project" value="InterPro"/>
</dbReference>
<dbReference type="InterPro" id="IPR046346">
    <property type="entry name" value="Aminoacid_DH-like_N_sf"/>
</dbReference>
<dbReference type="Proteomes" id="UP001205867">
    <property type="component" value="Unassembled WGS sequence"/>
</dbReference>
<protein>
    <submittedName>
        <fullName evidence="4">Shikimate dehydrogenase</fullName>
    </submittedName>
</protein>
<sequence length="307" mass="30708">MRTVLHAAVLGRPIAHSLSPVLHAAAYRVLGLDVDYGRRDLGEGEVLAFAAEHLGAPGAADGGAAAARGQDWLGCSVTMPLKRAAVAAAGHVSDRVRLLGTANTLVRDHPAAPGVVHAENTDVDGILGALAAAGLDRAARGGTVGVLGNGGTATAAVLAAATLGADAVLFGVRDAARAAEVTALADALGLRWATLTQADLLRRAPGLRAVVATLPPRAADALAAHVPAEAALPPLLDAAYDPWPSVLAAAWSRKGGPVASGLSMLLHQGVEQVRLFTARPRAAAGMPEPDWAAVTRAAADALGPAAG</sequence>
<dbReference type="SUPFAM" id="SSF51735">
    <property type="entry name" value="NAD(P)-binding Rossmann-fold domains"/>
    <property type="match status" value="1"/>
</dbReference>
<dbReference type="EMBL" id="JALXKZ020000001">
    <property type="protein sequence ID" value="MCV7627991.1"/>
    <property type="molecule type" value="Genomic_DNA"/>
</dbReference>
<dbReference type="GO" id="GO:0009423">
    <property type="term" value="P:chorismate biosynthetic process"/>
    <property type="evidence" value="ECO:0007669"/>
    <property type="project" value="TreeGrafter"/>
</dbReference>
<dbReference type="Gene3D" id="3.40.50.720">
    <property type="entry name" value="NAD(P)-binding Rossmann-like Domain"/>
    <property type="match status" value="1"/>
</dbReference>
<evidence type="ECO:0000256" key="2">
    <source>
        <dbReference type="ARBA" id="ARBA00023141"/>
    </source>
</evidence>
<reference evidence="4" key="1">
    <citation type="submission" date="2023-06" db="EMBL/GenBank/DDBJ databases">
        <title>lsaBGC provides a comprehensive framework for evolutionary analysis of biosynthetic gene clusters within focal taxa.</title>
        <authorList>
            <person name="Salamzade R."/>
            <person name="Sandstrom S."/>
            <person name="Kalan L.R."/>
        </authorList>
    </citation>
    <scope>NUCLEOTIDE SEQUENCE</scope>
    <source>
        <strain evidence="4">P3-SID899</strain>
    </source>
</reference>
<dbReference type="Gene3D" id="3.40.50.10860">
    <property type="entry name" value="Leucine Dehydrogenase, chain A, domain 1"/>
    <property type="match status" value="1"/>
</dbReference>
<dbReference type="InterPro" id="IPR022893">
    <property type="entry name" value="Shikimate_DH_fam"/>
</dbReference>
<accession>A0AAP3AF81</accession>